<protein>
    <submittedName>
        <fullName evidence="5">Exonuclease domain-containing protein</fullName>
    </submittedName>
</protein>
<keyword evidence="1" id="KW-0540">Nuclease</keyword>
<dbReference type="Gene3D" id="3.30.420.10">
    <property type="entry name" value="Ribonuclease H-like superfamily/Ribonuclease H"/>
    <property type="match status" value="1"/>
</dbReference>
<dbReference type="InterPro" id="IPR012337">
    <property type="entry name" value="RNaseH-like_sf"/>
</dbReference>
<evidence type="ECO:0000313" key="6">
    <source>
        <dbReference type="Proteomes" id="UP001056455"/>
    </source>
</evidence>
<evidence type="ECO:0000256" key="2">
    <source>
        <dbReference type="ARBA" id="ARBA00022801"/>
    </source>
</evidence>
<evidence type="ECO:0000256" key="3">
    <source>
        <dbReference type="ARBA" id="ARBA00022839"/>
    </source>
</evidence>
<evidence type="ECO:0000256" key="1">
    <source>
        <dbReference type="ARBA" id="ARBA00022722"/>
    </source>
</evidence>
<dbReference type="InterPro" id="IPR036420">
    <property type="entry name" value="BRCT_dom_sf"/>
</dbReference>
<dbReference type="InterPro" id="IPR029024">
    <property type="entry name" value="TerB-like"/>
</dbReference>
<evidence type="ECO:0000259" key="4">
    <source>
        <dbReference type="SMART" id="SM00479"/>
    </source>
</evidence>
<accession>A0ABY4YQZ3</accession>
<organism evidence="5 6">
    <name type="scientific">Ornithinimicrobium faecis</name>
    <dbReference type="NCBI Taxonomy" id="2934158"/>
    <lineage>
        <taxon>Bacteria</taxon>
        <taxon>Bacillati</taxon>
        <taxon>Actinomycetota</taxon>
        <taxon>Actinomycetes</taxon>
        <taxon>Micrococcales</taxon>
        <taxon>Ornithinimicrobiaceae</taxon>
        <taxon>Ornithinimicrobium</taxon>
    </lineage>
</organism>
<dbReference type="EMBL" id="CP099489">
    <property type="protein sequence ID" value="USQ79177.1"/>
    <property type="molecule type" value="Genomic_DNA"/>
</dbReference>
<dbReference type="Proteomes" id="UP001056455">
    <property type="component" value="Chromosome"/>
</dbReference>
<dbReference type="PANTHER" id="PTHR30231:SF4">
    <property type="entry name" value="PROTEIN NEN2"/>
    <property type="match status" value="1"/>
</dbReference>
<dbReference type="SUPFAM" id="SSF52113">
    <property type="entry name" value="BRCT domain"/>
    <property type="match status" value="1"/>
</dbReference>
<dbReference type="Pfam" id="PF00533">
    <property type="entry name" value="BRCT"/>
    <property type="match status" value="1"/>
</dbReference>
<keyword evidence="6" id="KW-1185">Reference proteome</keyword>
<dbReference type="InterPro" id="IPR013520">
    <property type="entry name" value="Ribonucl_H"/>
</dbReference>
<proteinExistence type="predicted"/>
<reference evidence="5" key="1">
    <citation type="submission" date="2022-06" db="EMBL/GenBank/DDBJ databases">
        <title>Ornithinimicrobium HY1793.</title>
        <authorList>
            <person name="Huang Y."/>
        </authorList>
    </citation>
    <scope>NUCLEOTIDE SEQUENCE</scope>
    <source>
        <strain evidence="5">HY1793</strain>
    </source>
</reference>
<dbReference type="SMART" id="SM00479">
    <property type="entry name" value="EXOIII"/>
    <property type="match status" value="1"/>
</dbReference>
<keyword evidence="2" id="KW-0378">Hydrolase</keyword>
<dbReference type="PANTHER" id="PTHR30231">
    <property type="entry name" value="DNA POLYMERASE III SUBUNIT EPSILON"/>
    <property type="match status" value="1"/>
</dbReference>
<dbReference type="InterPro" id="IPR036397">
    <property type="entry name" value="RNaseH_sf"/>
</dbReference>
<dbReference type="Pfam" id="PF00929">
    <property type="entry name" value="RNase_T"/>
    <property type="match status" value="1"/>
</dbReference>
<dbReference type="SUPFAM" id="SSF53098">
    <property type="entry name" value="Ribonuclease H-like"/>
    <property type="match status" value="1"/>
</dbReference>
<name>A0ABY4YQZ3_9MICO</name>
<feature type="domain" description="Exonuclease" evidence="4">
    <location>
        <begin position="1"/>
        <end position="153"/>
    </location>
</feature>
<dbReference type="SUPFAM" id="SSF158682">
    <property type="entry name" value="TerB-like"/>
    <property type="match status" value="1"/>
</dbReference>
<gene>
    <name evidence="5" type="ORF">NF556_16370</name>
</gene>
<dbReference type="CDD" id="cd06127">
    <property type="entry name" value="DEDDh"/>
    <property type="match status" value="1"/>
</dbReference>
<dbReference type="Gene3D" id="3.40.50.10190">
    <property type="entry name" value="BRCT domain"/>
    <property type="match status" value="1"/>
</dbReference>
<sequence>MDRIVEIAIVLVSDDGRIEEEWSTLVNPQRDVGPTRIHGITATDVLAAPTFQDVMGRVLGLLEGRVLVAHNADFDVRFLLAELRQAGKEVADPTRVPQLCTMRWSTAFVSSSSRRLIDCCAAAGVDLTNAHTAAGDARATAELLRHYLRASPPPPPWQDVMHQAVAYRWPTAAGFGEALARSRAQVVSEPKHAWLERVVSHMPRAGDAQVDSYLAVLEMALLDGFLAEHEKEALVETAQNSGLDRDTVLDLHKRYLRAMGEVALEDGVVTESERADLKGVAALLGLPSDAVKQALEAVREGSHEGAYALSASAIQLEAGDRVVFTGDMNRARDEWERDIRRFGLETGGVTKATKIVVAGDPNSLSGKAAKARTYGIPIVTESAFARLLEKQGSGQA</sequence>
<evidence type="ECO:0000313" key="5">
    <source>
        <dbReference type="EMBL" id="USQ79177.1"/>
    </source>
</evidence>
<keyword evidence="3 5" id="KW-0269">Exonuclease</keyword>
<dbReference type="GO" id="GO:0004527">
    <property type="term" value="F:exonuclease activity"/>
    <property type="evidence" value="ECO:0007669"/>
    <property type="project" value="UniProtKB-KW"/>
</dbReference>
<dbReference type="InterPro" id="IPR001357">
    <property type="entry name" value="BRCT_dom"/>
</dbReference>